<dbReference type="SUPFAM" id="SSF53383">
    <property type="entry name" value="PLP-dependent transferases"/>
    <property type="match status" value="1"/>
</dbReference>
<dbReference type="InterPro" id="IPR015422">
    <property type="entry name" value="PyrdxlP-dep_Trfase_small"/>
</dbReference>
<evidence type="ECO:0000256" key="8">
    <source>
        <dbReference type="PIRSR" id="PIRSR001434-2"/>
    </source>
</evidence>
<feature type="modified residue" description="N6-(pyridoxal phosphate)lysine" evidence="8">
    <location>
        <position position="207"/>
    </location>
</feature>
<feature type="compositionally biased region" description="Polar residues" evidence="10">
    <location>
        <begin position="9"/>
        <end position="18"/>
    </location>
</feature>
<dbReference type="PANTHER" id="PTHR43500">
    <property type="entry name" value="CYSTATHIONINE BETA-LYASE-RELATED"/>
    <property type="match status" value="1"/>
</dbReference>
<dbReference type="GO" id="GO:0019346">
    <property type="term" value="P:transsulfuration"/>
    <property type="evidence" value="ECO:0007669"/>
    <property type="project" value="InterPro"/>
</dbReference>
<comment type="cofactor">
    <cofactor evidence="1 9">
        <name>pyridoxal 5'-phosphate</name>
        <dbReference type="ChEBI" id="CHEBI:597326"/>
    </cofactor>
</comment>
<sequence>MKNKKVIHSPSTVLTHTGSHPEEHYGFVNPPIYRGSTVIFPNVDSMQHGSQRYQYGRWNNPSTEALCEAITALEGATGTVLCPSGLSACVTAILSVVGSGEHILVPDTVYAPTRHFLETAGKRFGIETTYYDPQIGHDIKTLFQSNTKAVFTESPGSHTFEIQDIPAIAEAAHDCGALVLLDNTWATPMYFKAIKHGVDLSIMAATKYIVGHSDALIGTIAASPLAWPQLKAYHFECGIYVSPDDTNLALRGLRTLDVRLERHQRNATKIAQWLEDQKQVARVIYPGLPSHTNHALWLRDFTGATGLLSFVTKPAPFEAVKALLDNLNLFGLGYSWGGFESLAITVDPRNIRSATQWSDEGHLVRLHIGLENPDDLIADLALGFERFDQMKNHIML</sequence>
<dbReference type="PANTHER" id="PTHR43500:SF1">
    <property type="entry name" value="CYSTATHIONINE BETA-LYASE-RELATED"/>
    <property type="match status" value="1"/>
</dbReference>
<evidence type="ECO:0000256" key="10">
    <source>
        <dbReference type="SAM" id="MobiDB-lite"/>
    </source>
</evidence>
<dbReference type="Gene3D" id="3.90.1150.10">
    <property type="entry name" value="Aspartate Aminotransferase, domain 1"/>
    <property type="match status" value="1"/>
</dbReference>
<reference evidence="11" key="1">
    <citation type="submission" date="2024-07" db="EMBL/GenBank/DDBJ databases">
        <authorList>
            <person name="Biller S.J."/>
        </authorList>
    </citation>
    <scope>NUCLEOTIDE SEQUENCE</scope>
    <source>
        <strain evidence="11">WC2401</strain>
    </source>
</reference>
<dbReference type="RefSeq" id="WP_169916613.1">
    <property type="nucleotide sequence ID" value="NZ_CP165623.1"/>
</dbReference>
<dbReference type="InterPro" id="IPR000277">
    <property type="entry name" value="Cys/Met-Metab_PyrdxlP-dep_enz"/>
</dbReference>
<dbReference type="AlphaFoldDB" id="A0AB39WWJ3"/>
<keyword evidence="3 8" id="KW-0663">Pyridoxal phosphate</keyword>
<evidence type="ECO:0000256" key="2">
    <source>
        <dbReference type="ARBA" id="ARBA00009077"/>
    </source>
</evidence>
<dbReference type="PROSITE" id="PS00868">
    <property type="entry name" value="CYS_MET_METAB_PP"/>
    <property type="match status" value="1"/>
</dbReference>
<proteinExistence type="inferred from homology"/>
<comment type="pathway">
    <text evidence="5">Amino-acid biosynthesis; L-methionine biosynthesis via de novo pathway; L-homocysteine from L-cystathionine: step 1/1.</text>
</comment>
<dbReference type="PIRSF" id="PIRSF001434">
    <property type="entry name" value="CGS"/>
    <property type="match status" value="1"/>
</dbReference>
<dbReference type="CDD" id="cd00614">
    <property type="entry name" value="CGS_like"/>
    <property type="match status" value="1"/>
</dbReference>
<dbReference type="Gene3D" id="3.40.640.10">
    <property type="entry name" value="Type I PLP-dependent aspartate aminotransferase-like (Major domain)"/>
    <property type="match status" value="1"/>
</dbReference>
<dbReference type="GO" id="GO:0019450">
    <property type="term" value="P:L-cysteine catabolic process to pyruvate"/>
    <property type="evidence" value="ECO:0007669"/>
    <property type="project" value="TreeGrafter"/>
</dbReference>
<gene>
    <name evidence="11" type="primary">metC</name>
    <name evidence="11" type="ORF">AB3G35_15445</name>
</gene>
<comment type="catalytic activity">
    <reaction evidence="6">
        <text>L,L-cystathionine + H2O = L-homocysteine + pyruvate + NH4(+)</text>
        <dbReference type="Rhea" id="RHEA:13965"/>
        <dbReference type="ChEBI" id="CHEBI:15361"/>
        <dbReference type="ChEBI" id="CHEBI:15377"/>
        <dbReference type="ChEBI" id="CHEBI:28938"/>
        <dbReference type="ChEBI" id="CHEBI:58161"/>
        <dbReference type="ChEBI" id="CHEBI:58199"/>
    </reaction>
</comment>
<evidence type="ECO:0000256" key="1">
    <source>
        <dbReference type="ARBA" id="ARBA00001933"/>
    </source>
</evidence>
<evidence type="ECO:0000313" key="11">
    <source>
        <dbReference type="EMBL" id="XDV04473.1"/>
    </source>
</evidence>
<name>A0AB39WWJ3_9PSED</name>
<dbReference type="InterPro" id="IPR015424">
    <property type="entry name" value="PyrdxlP-dep_Trfase"/>
</dbReference>
<evidence type="ECO:0000256" key="6">
    <source>
        <dbReference type="ARBA" id="ARBA00047517"/>
    </source>
</evidence>
<feature type="region of interest" description="Disordered" evidence="10">
    <location>
        <begin position="1"/>
        <end position="20"/>
    </location>
</feature>
<accession>A0AB39WWJ3</accession>
<dbReference type="EMBL" id="CP165623">
    <property type="protein sequence ID" value="XDV04473.1"/>
    <property type="molecule type" value="Genomic_DNA"/>
</dbReference>
<dbReference type="NCBIfam" id="TIGR01324">
    <property type="entry name" value="cysta_beta_ly_B"/>
    <property type="match status" value="1"/>
</dbReference>
<dbReference type="InterPro" id="IPR015421">
    <property type="entry name" value="PyrdxlP-dep_Trfase_major"/>
</dbReference>
<dbReference type="FunFam" id="3.40.640.10:FF:000046">
    <property type="entry name" value="Cystathionine gamma-lyase"/>
    <property type="match status" value="1"/>
</dbReference>
<evidence type="ECO:0000256" key="4">
    <source>
        <dbReference type="ARBA" id="ARBA00023239"/>
    </source>
</evidence>
<dbReference type="Pfam" id="PF01053">
    <property type="entry name" value="Cys_Met_Meta_PP"/>
    <property type="match status" value="1"/>
</dbReference>
<dbReference type="InterPro" id="IPR006233">
    <property type="entry name" value="Cys_b_lyase_bac"/>
</dbReference>
<dbReference type="GO" id="GO:0047804">
    <property type="term" value="F:cysteine-S-conjugate beta-lyase activity"/>
    <property type="evidence" value="ECO:0007669"/>
    <property type="project" value="UniProtKB-EC"/>
</dbReference>
<comment type="catalytic activity">
    <reaction evidence="7">
        <text>an S-substituted L-cysteine + H2O = a thiol + pyruvate + NH4(+)</text>
        <dbReference type="Rhea" id="RHEA:18121"/>
        <dbReference type="ChEBI" id="CHEBI:15361"/>
        <dbReference type="ChEBI" id="CHEBI:15377"/>
        <dbReference type="ChEBI" id="CHEBI:28938"/>
        <dbReference type="ChEBI" id="CHEBI:29256"/>
        <dbReference type="ChEBI" id="CHEBI:58717"/>
        <dbReference type="EC" id="4.4.1.13"/>
    </reaction>
</comment>
<evidence type="ECO:0000256" key="9">
    <source>
        <dbReference type="RuleBase" id="RU362118"/>
    </source>
</evidence>
<evidence type="ECO:0000256" key="3">
    <source>
        <dbReference type="ARBA" id="ARBA00022898"/>
    </source>
</evidence>
<comment type="similarity">
    <text evidence="2 9">Belongs to the trans-sulfuration enzymes family.</text>
</comment>
<keyword evidence="4 11" id="KW-0456">Lyase</keyword>
<dbReference type="EC" id="4.4.1.13" evidence="11"/>
<evidence type="ECO:0000256" key="5">
    <source>
        <dbReference type="ARBA" id="ARBA00046315"/>
    </source>
</evidence>
<dbReference type="InterPro" id="IPR054542">
    <property type="entry name" value="Cys_met_metab_PP"/>
</dbReference>
<organism evidence="11">
    <name type="scientific">Pseudomonas sp. WC2401</name>
    <dbReference type="NCBI Taxonomy" id="3234143"/>
    <lineage>
        <taxon>Bacteria</taxon>
        <taxon>Pseudomonadati</taxon>
        <taxon>Pseudomonadota</taxon>
        <taxon>Gammaproteobacteria</taxon>
        <taxon>Pseudomonadales</taxon>
        <taxon>Pseudomonadaceae</taxon>
        <taxon>Pseudomonas</taxon>
    </lineage>
</organism>
<protein>
    <submittedName>
        <fullName evidence="11">Cystathionine beta-lyase</fullName>
        <ecNumber evidence="11">4.4.1.13</ecNumber>
    </submittedName>
</protein>
<dbReference type="GO" id="GO:0030170">
    <property type="term" value="F:pyridoxal phosphate binding"/>
    <property type="evidence" value="ECO:0007669"/>
    <property type="project" value="InterPro"/>
</dbReference>
<evidence type="ECO:0000256" key="7">
    <source>
        <dbReference type="ARBA" id="ARBA00047625"/>
    </source>
</evidence>